<keyword evidence="10" id="KW-0631">Potassium channel</keyword>
<evidence type="ECO:0000256" key="4">
    <source>
        <dbReference type="ARBA" id="ARBA00006666"/>
    </source>
</evidence>
<dbReference type="STRING" id="885580.ENSFDAP00000011994"/>
<evidence type="ECO:0000256" key="15">
    <source>
        <dbReference type="ARBA" id="ARBA00023157"/>
    </source>
</evidence>
<dbReference type="PRINTS" id="PR01333">
    <property type="entry name" value="2POREKCHANEL"/>
</dbReference>
<evidence type="ECO:0000256" key="21">
    <source>
        <dbReference type="ARBA" id="ARBA00044657"/>
    </source>
</evidence>
<dbReference type="GO" id="GO:0050976">
    <property type="term" value="P:detection of mechanical stimulus involved in sensory perception of touch"/>
    <property type="evidence" value="ECO:0007669"/>
    <property type="project" value="UniProtKB-ARBA"/>
</dbReference>
<dbReference type="Pfam" id="PF07885">
    <property type="entry name" value="Ion_trans_2"/>
    <property type="match status" value="2"/>
</dbReference>
<evidence type="ECO:0000313" key="31">
    <source>
        <dbReference type="Proteomes" id="UP000028990"/>
    </source>
</evidence>
<evidence type="ECO:0000256" key="27">
    <source>
        <dbReference type="SAM" id="MobiDB-lite"/>
    </source>
</evidence>
<protein>
    <recommendedName>
        <fullName evidence="24">Potassium channel subfamily K member 4</fullName>
    </recommendedName>
    <alternativeName>
        <fullName evidence="25">TWIK-related arachidonic acid-stimulated potassium channel protein</fullName>
    </alternativeName>
</protein>
<dbReference type="CDD" id="cd21474">
    <property type="entry name" value="7tm_GPR137A"/>
    <property type="match status" value="1"/>
</dbReference>
<dbReference type="InterPro" id="IPR029723">
    <property type="entry name" value="GPR137"/>
</dbReference>
<comment type="catalytic activity">
    <reaction evidence="21">
        <text>Rb(+)(in) = Rb(+)(out)</text>
        <dbReference type="Rhea" id="RHEA:78547"/>
        <dbReference type="ChEBI" id="CHEBI:49847"/>
    </reaction>
</comment>
<dbReference type="GO" id="GO:0046872">
    <property type="term" value="F:metal ion binding"/>
    <property type="evidence" value="ECO:0007669"/>
    <property type="project" value="UniProtKB-KW"/>
</dbReference>
<feature type="transmembrane region" description="Helical" evidence="28">
    <location>
        <begin position="552"/>
        <end position="571"/>
    </location>
</feature>
<dbReference type="eggNOG" id="ENOG502QQ83">
    <property type="taxonomic scope" value="Eukaryota"/>
</dbReference>
<keyword evidence="17" id="KW-0458">Lysosome</keyword>
<dbReference type="InterPro" id="IPR003280">
    <property type="entry name" value="2pore_dom_K_chnl"/>
</dbReference>
<evidence type="ECO:0000256" key="9">
    <source>
        <dbReference type="ARBA" id="ARBA00022723"/>
    </source>
</evidence>
<keyword evidence="19 26" id="KW-0407">Ion channel</keyword>
<dbReference type="SUPFAM" id="SSF81324">
    <property type="entry name" value="Voltage-gated potassium channels"/>
    <property type="match status" value="2"/>
</dbReference>
<evidence type="ECO:0000256" key="13">
    <source>
        <dbReference type="ARBA" id="ARBA00023065"/>
    </source>
</evidence>
<keyword evidence="11" id="KW-0630">Potassium</keyword>
<keyword evidence="7" id="KW-0633">Potassium transport</keyword>
<keyword evidence="12 28" id="KW-1133">Transmembrane helix</keyword>
<feature type="transmembrane region" description="Helical" evidence="28">
    <location>
        <begin position="583"/>
        <end position="603"/>
    </location>
</feature>
<evidence type="ECO:0000256" key="26">
    <source>
        <dbReference type="RuleBase" id="RU003857"/>
    </source>
</evidence>
<dbReference type="GO" id="GO:0005886">
    <property type="term" value="C:plasma membrane"/>
    <property type="evidence" value="ECO:0007669"/>
    <property type="project" value="UniProtKB-SubCell"/>
</dbReference>
<evidence type="ECO:0000256" key="17">
    <source>
        <dbReference type="ARBA" id="ARBA00023228"/>
    </source>
</evidence>
<evidence type="ECO:0000256" key="3">
    <source>
        <dbReference type="ARBA" id="ARBA00004651"/>
    </source>
</evidence>
<feature type="transmembrane region" description="Helical" evidence="28">
    <location>
        <begin position="273"/>
        <end position="295"/>
    </location>
</feature>
<comment type="similarity">
    <text evidence="4 26">Belongs to the two pore domain potassium channel (TC 1.A.1.8) family.</text>
</comment>
<feature type="region of interest" description="Disordered" evidence="27">
    <location>
        <begin position="439"/>
        <end position="461"/>
    </location>
</feature>
<feature type="transmembrane region" description="Helical" evidence="28">
    <location>
        <begin position="471"/>
        <end position="492"/>
    </location>
</feature>
<evidence type="ECO:0000313" key="30">
    <source>
        <dbReference type="EMBL" id="KFO28449.1"/>
    </source>
</evidence>
<evidence type="ECO:0000256" key="1">
    <source>
        <dbReference type="ARBA" id="ARBA00004155"/>
    </source>
</evidence>
<dbReference type="InterPro" id="IPR008074">
    <property type="entry name" value="2pore_dom_K_chnl_TRAAK"/>
</dbReference>
<gene>
    <name evidence="30" type="ORF">H920_10310</name>
</gene>
<feature type="transmembrane region" description="Helical" evidence="28">
    <location>
        <begin position="219"/>
        <end position="243"/>
    </location>
</feature>
<proteinExistence type="inferred from homology"/>
<evidence type="ECO:0000256" key="18">
    <source>
        <dbReference type="ARBA" id="ARBA00023273"/>
    </source>
</evidence>
<feature type="domain" description="Potassium channel" evidence="29">
    <location>
        <begin position="551"/>
        <end position="607"/>
    </location>
</feature>
<dbReference type="GO" id="GO:0005267">
    <property type="term" value="F:potassium channel activity"/>
    <property type="evidence" value="ECO:0007669"/>
    <property type="project" value="UniProtKB-KW"/>
</dbReference>
<comment type="catalytic activity">
    <reaction evidence="22">
        <text>Cs(+)(in) = Cs(+)(out)</text>
        <dbReference type="Rhea" id="RHEA:78555"/>
        <dbReference type="ChEBI" id="CHEBI:49547"/>
    </reaction>
</comment>
<evidence type="ECO:0000256" key="2">
    <source>
        <dbReference type="ARBA" id="ARBA00004489"/>
    </source>
</evidence>
<feature type="transmembrane region" description="Helical" evidence="28">
    <location>
        <begin position="667"/>
        <end position="687"/>
    </location>
</feature>
<name>A0A091D8J2_FUKDA</name>
<evidence type="ECO:0000256" key="20">
    <source>
        <dbReference type="ARBA" id="ARBA00034430"/>
    </source>
</evidence>
<feature type="transmembrane region" description="Helical" evidence="28">
    <location>
        <begin position="61"/>
        <end position="81"/>
    </location>
</feature>
<evidence type="ECO:0000256" key="24">
    <source>
        <dbReference type="ARBA" id="ARBA00068468"/>
    </source>
</evidence>
<dbReference type="GO" id="GO:0005765">
    <property type="term" value="C:lysosomal membrane"/>
    <property type="evidence" value="ECO:0007669"/>
    <property type="project" value="UniProtKB-SubCell"/>
</dbReference>
<evidence type="ECO:0000256" key="28">
    <source>
        <dbReference type="SAM" id="Phobius"/>
    </source>
</evidence>
<evidence type="ECO:0000256" key="7">
    <source>
        <dbReference type="ARBA" id="ARBA00022538"/>
    </source>
</evidence>
<dbReference type="AlphaFoldDB" id="A0A091D8J2"/>
<dbReference type="FunFam" id="1.10.287.70:FF:000106">
    <property type="entry name" value="Potassium channel subfamily K member 4"/>
    <property type="match status" value="1"/>
</dbReference>
<evidence type="ECO:0000256" key="22">
    <source>
        <dbReference type="ARBA" id="ARBA00044691"/>
    </source>
</evidence>
<accession>A0A091D8J2</accession>
<feature type="transmembrane region" description="Helical" evidence="28">
    <location>
        <begin position="699"/>
        <end position="722"/>
    </location>
</feature>
<feature type="transmembrane region" description="Helical" evidence="28">
    <location>
        <begin position="27"/>
        <end position="49"/>
    </location>
</feature>
<dbReference type="Proteomes" id="UP000028990">
    <property type="component" value="Unassembled WGS sequence"/>
</dbReference>
<keyword evidence="6" id="KW-1003">Cell membrane</keyword>
<keyword evidence="8 26" id="KW-0812">Transmembrane</keyword>
<evidence type="ECO:0000256" key="8">
    <source>
        <dbReference type="ARBA" id="ARBA00022692"/>
    </source>
</evidence>
<evidence type="ECO:0000256" key="16">
    <source>
        <dbReference type="ARBA" id="ARBA00023180"/>
    </source>
</evidence>
<dbReference type="PANTHER" id="PTHR15146">
    <property type="entry name" value="INTEGRAL MEMBRANE PROTEIN GPR137"/>
    <property type="match status" value="1"/>
</dbReference>
<feature type="region of interest" description="Disordered" evidence="27">
    <location>
        <begin position="750"/>
        <end position="858"/>
    </location>
</feature>
<feature type="transmembrane region" description="Helical" evidence="28">
    <location>
        <begin position="631"/>
        <end position="655"/>
    </location>
</feature>
<feature type="transmembrane region" description="Helical" evidence="28">
    <location>
        <begin position="137"/>
        <end position="161"/>
    </location>
</feature>
<dbReference type="InterPro" id="IPR013099">
    <property type="entry name" value="K_chnl_dom"/>
</dbReference>
<keyword evidence="13 26" id="KW-0406">Ion transport</keyword>
<comment type="subunit">
    <text evidence="23">Homodimer; disulfide-linked. Forms heterodimers with other 2-pore domain K(+) channel subunits, such as KCNK2 and KCNK10.</text>
</comment>
<feature type="domain" description="Potassium channel" evidence="29">
    <location>
        <begin position="645"/>
        <end position="723"/>
    </location>
</feature>
<evidence type="ECO:0000259" key="29">
    <source>
        <dbReference type="Pfam" id="PF07885"/>
    </source>
</evidence>
<evidence type="ECO:0000256" key="23">
    <source>
        <dbReference type="ARBA" id="ARBA00063569"/>
    </source>
</evidence>
<feature type="transmembrane region" description="Helical" evidence="28">
    <location>
        <begin position="181"/>
        <end position="198"/>
    </location>
</feature>
<dbReference type="PANTHER" id="PTHR15146:SF5">
    <property type="entry name" value="INTEGRAL MEMBRANE PROTEIN GPR137"/>
    <property type="match status" value="1"/>
</dbReference>
<evidence type="ECO:0000256" key="25">
    <source>
        <dbReference type="ARBA" id="ARBA00081382"/>
    </source>
</evidence>
<dbReference type="GO" id="GO:0030424">
    <property type="term" value="C:axon"/>
    <property type="evidence" value="ECO:0007669"/>
    <property type="project" value="UniProtKB-SubCell"/>
</dbReference>
<evidence type="ECO:0000256" key="5">
    <source>
        <dbReference type="ARBA" id="ARBA00022448"/>
    </source>
</evidence>
<evidence type="ECO:0000256" key="14">
    <source>
        <dbReference type="ARBA" id="ARBA00023136"/>
    </source>
</evidence>
<keyword evidence="18" id="KW-0966">Cell projection</keyword>
<keyword evidence="9" id="KW-0479">Metal-binding</keyword>
<evidence type="ECO:0000256" key="12">
    <source>
        <dbReference type="ARBA" id="ARBA00022989"/>
    </source>
</evidence>
<dbReference type="PRINTS" id="PR01691">
    <property type="entry name" value="TRAAKCHANNEL"/>
</dbReference>
<keyword evidence="16" id="KW-0325">Glycoprotein</keyword>
<keyword evidence="31" id="KW-1185">Reference proteome</keyword>
<keyword evidence="5 26" id="KW-0813">Transport</keyword>
<organism evidence="30 31">
    <name type="scientific">Fukomys damarensis</name>
    <name type="common">Damaraland mole rat</name>
    <name type="synonym">Cryptomys damarensis</name>
    <dbReference type="NCBI Taxonomy" id="885580"/>
    <lineage>
        <taxon>Eukaryota</taxon>
        <taxon>Metazoa</taxon>
        <taxon>Chordata</taxon>
        <taxon>Craniata</taxon>
        <taxon>Vertebrata</taxon>
        <taxon>Euteleostomi</taxon>
        <taxon>Mammalia</taxon>
        <taxon>Eutheria</taxon>
        <taxon>Euarchontoglires</taxon>
        <taxon>Glires</taxon>
        <taxon>Rodentia</taxon>
        <taxon>Hystricomorpha</taxon>
        <taxon>Bathyergidae</taxon>
        <taxon>Fukomys</taxon>
    </lineage>
</organism>
<evidence type="ECO:0000256" key="6">
    <source>
        <dbReference type="ARBA" id="ARBA00022475"/>
    </source>
</evidence>
<evidence type="ECO:0000256" key="10">
    <source>
        <dbReference type="ARBA" id="ARBA00022826"/>
    </source>
</evidence>
<dbReference type="Gene3D" id="1.10.287.70">
    <property type="match status" value="1"/>
</dbReference>
<dbReference type="EMBL" id="KN122776">
    <property type="protein sequence ID" value="KFO28449.1"/>
    <property type="molecule type" value="Genomic_DNA"/>
</dbReference>
<dbReference type="GO" id="GO:1904263">
    <property type="term" value="P:positive regulation of TORC1 signaling"/>
    <property type="evidence" value="ECO:0007669"/>
    <property type="project" value="TreeGrafter"/>
</dbReference>
<feature type="transmembrane region" description="Helical" evidence="28">
    <location>
        <begin position="93"/>
        <end position="117"/>
    </location>
</feature>
<feature type="compositionally biased region" description="Pro residues" evidence="27">
    <location>
        <begin position="443"/>
        <end position="452"/>
    </location>
</feature>
<feature type="compositionally biased region" description="Basic residues" evidence="27">
    <location>
        <begin position="828"/>
        <end position="849"/>
    </location>
</feature>
<reference evidence="30 31" key="1">
    <citation type="submission" date="2013-11" db="EMBL/GenBank/DDBJ databases">
        <title>The Damaraland mole rat (Fukomys damarensis) genome and evolution of African mole rats.</title>
        <authorList>
            <person name="Gladyshev V.N."/>
            <person name="Fang X."/>
        </authorList>
    </citation>
    <scope>NUCLEOTIDE SEQUENCE [LARGE SCALE GENOMIC DNA]</scope>
    <source>
        <tissue evidence="30">Liver</tissue>
    </source>
</reference>
<evidence type="ECO:0000256" key="11">
    <source>
        <dbReference type="ARBA" id="ARBA00022958"/>
    </source>
</evidence>
<comment type="catalytic activity">
    <reaction evidence="20">
        <text>K(+)(in) = K(+)(out)</text>
        <dbReference type="Rhea" id="RHEA:29463"/>
        <dbReference type="ChEBI" id="CHEBI:29103"/>
    </reaction>
</comment>
<keyword evidence="14 28" id="KW-0472">Membrane</keyword>
<evidence type="ECO:0000256" key="19">
    <source>
        <dbReference type="ARBA" id="ARBA00023303"/>
    </source>
</evidence>
<sequence length="858" mass="93239">MESNLSGLVPAAGLVPALPPTVTLGLTAAYTTLYALLFFSVYAQLWLVLLYGHKRLSYQTVFLALCLLWAALRTTLFSFYFRDTSRANHLGPLPFWLLYCCPVCLQFFTLTLMNLYFAQVVFKAKAKRRPQMSRGLLAVRGAFVGASLLFLLVNVLCAVLSRRHRAQPWALLLVRVLVSDSLFVICALSLAACLCLVARRAPSTSIYLEAKGTSVCQAAAIGGAMVLLYASRACYNLAALALAPRSQLDAFDYDWYNVSDQADLVNDLGNKGYLVFGLILFVWELLPTTLLVGFFRVHRPLQDLSTSHILNGQVFGSRSYFFDRAGHCEDEACSWEHSRGESTSMSGSLGSGSWYGAIRHEPGWYGGSQTRTTPLLFSQVPGPGSHHHSLYSTPQTILGAMAVRSSSQPFAAPVVVSLCHLPKMGGMGLAASCPQCPVTTAPQEPPAPPPPAAGSSGAGTVPGRAMRSTTLLALLALVLLYLVLGALVFQALEQPYEQQAQKDLGEVREKFLRAHPCVSHHELGLFIKEVADALGGGADPETNSTSISNHSAWNLGSAFFFSGTIITTIGYGNAALRTDAGRLFCIFYALVGIPLFGILLAGVGDRLGSSLRRGIGHIEAVFLKWHVRPELVRVLSAMLFLLIGCLLFVLTPTFVFCYMEDWSKLEAIYFVIVTLTTVGFGDYVAGADPKQDSPAYQPLVWFWILLGLAYFASVLTTIGNWLRVVSRRTRAEMGGFTAQAASWTGTVTARVTQRAAPTAPQPEKERPPLPPPPCPEQPVSLPQPLAPPEKVDTPSPPTASALDYPRENLAFIDESSDTQSERGCALPRAHRGRRRPSSTRKPARPRGPGRPRDEGLLV</sequence>
<comment type="subcellular location">
    <subcellularLocation>
        <location evidence="3">Cell membrane</location>
        <topology evidence="3">Multi-pass membrane protein</topology>
    </subcellularLocation>
    <subcellularLocation>
        <location evidence="2">Cell projection</location>
        <location evidence="2">Axon</location>
    </subcellularLocation>
    <subcellularLocation>
        <location evidence="1">Lysosome membrane</location>
        <topology evidence="1">Multi-pass membrane protein</topology>
    </subcellularLocation>
</comment>
<keyword evidence="15" id="KW-1015">Disulfide bond</keyword>